<dbReference type="InterPro" id="IPR003439">
    <property type="entry name" value="ABC_transporter-like_ATP-bd"/>
</dbReference>
<dbReference type="AlphaFoldDB" id="A0A7Y0FKX8"/>
<dbReference type="RefSeq" id="WP_169529498.1">
    <property type="nucleotide sequence ID" value="NZ_JABBGH010000001.1"/>
</dbReference>
<evidence type="ECO:0000313" key="6">
    <source>
        <dbReference type="EMBL" id="NML64183.1"/>
    </source>
</evidence>
<dbReference type="SUPFAM" id="SSF52540">
    <property type="entry name" value="P-loop containing nucleoside triphosphate hydrolases"/>
    <property type="match status" value="2"/>
</dbReference>
<dbReference type="Proteomes" id="UP000559626">
    <property type="component" value="Unassembled WGS sequence"/>
</dbReference>
<gene>
    <name evidence="6" type="ORF">HHL22_03095</name>
</gene>
<feature type="domain" description="ABC transporter" evidence="5">
    <location>
        <begin position="6"/>
        <end position="263"/>
    </location>
</feature>
<dbReference type="InterPro" id="IPR027417">
    <property type="entry name" value="P-loop_NTPase"/>
</dbReference>
<dbReference type="PANTHER" id="PTHR43117">
    <property type="entry name" value="OSMOPROTECTANT IMPORT ATP-BINDING PROTEIN OSMV"/>
    <property type="match status" value="1"/>
</dbReference>
<accession>A0A7Y0FKX8</accession>
<dbReference type="EMBL" id="JABBGH010000001">
    <property type="protein sequence ID" value="NML64183.1"/>
    <property type="molecule type" value="Genomic_DNA"/>
</dbReference>
<reference evidence="6 7" key="1">
    <citation type="submission" date="2020-04" db="EMBL/GenBank/DDBJ databases">
        <title>Hymenobacter polaris sp. nov., isolated from Arctic soil.</title>
        <authorList>
            <person name="Dahal R.H."/>
        </authorList>
    </citation>
    <scope>NUCLEOTIDE SEQUENCE [LARGE SCALE GENOMIC DNA]</scope>
    <source>
        <strain evidence="6 7">RP-2-7</strain>
    </source>
</reference>
<dbReference type="GO" id="GO:0005524">
    <property type="term" value="F:ATP binding"/>
    <property type="evidence" value="ECO:0007669"/>
    <property type="project" value="UniProtKB-KW"/>
</dbReference>
<name>A0A7Y0FKX8_9BACT</name>
<comment type="similarity">
    <text evidence="1">Belongs to the ABC transporter superfamily.</text>
</comment>
<comment type="caution">
    <text evidence="6">The sequence shown here is derived from an EMBL/GenBank/DDBJ whole genome shotgun (WGS) entry which is preliminary data.</text>
</comment>
<dbReference type="SMART" id="SM00382">
    <property type="entry name" value="AAA"/>
    <property type="match status" value="2"/>
</dbReference>
<keyword evidence="2" id="KW-0813">Transport</keyword>
<feature type="domain" description="ABC transporter" evidence="5">
    <location>
        <begin position="281"/>
        <end position="495"/>
    </location>
</feature>
<dbReference type="PROSITE" id="PS50893">
    <property type="entry name" value="ABC_TRANSPORTER_2"/>
    <property type="match status" value="2"/>
</dbReference>
<evidence type="ECO:0000256" key="2">
    <source>
        <dbReference type="ARBA" id="ARBA00022448"/>
    </source>
</evidence>
<dbReference type="Gene3D" id="3.40.50.300">
    <property type="entry name" value="P-loop containing nucleotide triphosphate hydrolases"/>
    <property type="match status" value="2"/>
</dbReference>
<proteinExistence type="inferred from homology"/>
<evidence type="ECO:0000313" key="7">
    <source>
        <dbReference type="Proteomes" id="UP000559626"/>
    </source>
</evidence>
<evidence type="ECO:0000256" key="3">
    <source>
        <dbReference type="ARBA" id="ARBA00022741"/>
    </source>
</evidence>
<evidence type="ECO:0000259" key="5">
    <source>
        <dbReference type="PROSITE" id="PS50893"/>
    </source>
</evidence>
<dbReference type="PANTHER" id="PTHR43117:SF4">
    <property type="entry name" value="OSMOPROTECTANT IMPORT ATP-BINDING PROTEIN OSMV"/>
    <property type="match status" value="1"/>
</dbReference>
<keyword evidence="7" id="KW-1185">Reference proteome</keyword>
<sequence>MSLPLVCFEHVTVRDRDRVLLPDLSLRLDAGQHLALTGPSGAGKSALLAALAGVLPATGGRAAWPQLAAEARALPPTPAGVAASWQRLVCLVGPRAPFRARPGQSELYYQQRYDATAAQQVPTVREHLAAQPVAPPSAGPPAWELPAVVALLRLEALLDQPLIQLSNGETKRLRLATALLRQPRLLLLDNPLVGLDAASRAGFDELLAAVAARGTTLVLATAPAEVPALAIHVAELAAGRLVALGPRAAYQPAAPPPPPLPDLAALRALWQPTAAPADPLLQLENVTVRYGERLVLDNLNWAVRPGERWALRGPNGSGKSTLLSLLNGDNPQAYAQRIWLFGRRRGTGESIWDVKRQLGFASPELLQYFPGAPTCLQVVASGLTDTLALGRPTAAQLTLAQRWLAVLHLADYAATPLRQAPASVQRLCLVARALSKCPALLLLDEPAQGLDAGQLAYFRAVLDAICQATDVALVYVSHLPDEFPASVTRELQLGY</sequence>
<organism evidence="6 7">
    <name type="scientific">Hymenobacter polaris</name>
    <dbReference type="NCBI Taxonomy" id="2682546"/>
    <lineage>
        <taxon>Bacteria</taxon>
        <taxon>Pseudomonadati</taxon>
        <taxon>Bacteroidota</taxon>
        <taxon>Cytophagia</taxon>
        <taxon>Cytophagales</taxon>
        <taxon>Hymenobacteraceae</taxon>
        <taxon>Hymenobacter</taxon>
    </lineage>
</organism>
<dbReference type="GO" id="GO:0016887">
    <property type="term" value="F:ATP hydrolysis activity"/>
    <property type="evidence" value="ECO:0007669"/>
    <property type="project" value="InterPro"/>
</dbReference>
<keyword evidence="3" id="KW-0547">Nucleotide-binding</keyword>
<dbReference type="Pfam" id="PF00005">
    <property type="entry name" value="ABC_tran"/>
    <property type="match status" value="2"/>
</dbReference>
<evidence type="ECO:0000256" key="1">
    <source>
        <dbReference type="ARBA" id="ARBA00005417"/>
    </source>
</evidence>
<evidence type="ECO:0000256" key="4">
    <source>
        <dbReference type="ARBA" id="ARBA00022840"/>
    </source>
</evidence>
<keyword evidence="4 6" id="KW-0067">ATP-binding</keyword>
<dbReference type="InterPro" id="IPR003593">
    <property type="entry name" value="AAA+_ATPase"/>
</dbReference>
<protein>
    <submittedName>
        <fullName evidence="6">ATP-binding cassette domain-containing protein</fullName>
    </submittedName>
</protein>